<gene>
    <name evidence="2" type="ORF">J0J69_10955</name>
    <name evidence="3" type="ORF">J0J70_02930</name>
</gene>
<evidence type="ECO:0000313" key="2">
    <source>
        <dbReference type="EMBL" id="UUF05570.1"/>
    </source>
</evidence>
<dbReference type="PRINTS" id="PR00598">
    <property type="entry name" value="HTHMARR"/>
</dbReference>
<organism evidence="3 5">
    <name type="scientific">Turicibacter bilis</name>
    <dbReference type="NCBI Taxonomy" id="2735723"/>
    <lineage>
        <taxon>Bacteria</taxon>
        <taxon>Bacillati</taxon>
        <taxon>Bacillota</taxon>
        <taxon>Erysipelotrichia</taxon>
        <taxon>Erysipelotrichales</taxon>
        <taxon>Turicibacteraceae</taxon>
        <taxon>Turicibacter</taxon>
    </lineage>
</organism>
<dbReference type="Pfam" id="PF12802">
    <property type="entry name" value="MarR_2"/>
    <property type="match status" value="1"/>
</dbReference>
<dbReference type="InterPro" id="IPR036390">
    <property type="entry name" value="WH_DNA-bd_sf"/>
</dbReference>
<evidence type="ECO:0000313" key="4">
    <source>
        <dbReference type="Proteomes" id="UP001058016"/>
    </source>
</evidence>
<dbReference type="InterPro" id="IPR039422">
    <property type="entry name" value="MarR/SlyA-like"/>
</dbReference>
<dbReference type="SUPFAM" id="SSF46785">
    <property type="entry name" value="Winged helix' DNA-binding domain"/>
    <property type="match status" value="1"/>
</dbReference>
<dbReference type="GO" id="GO:0003700">
    <property type="term" value="F:DNA-binding transcription factor activity"/>
    <property type="evidence" value="ECO:0007669"/>
    <property type="project" value="InterPro"/>
</dbReference>
<dbReference type="Proteomes" id="UP001058016">
    <property type="component" value="Chromosome"/>
</dbReference>
<dbReference type="PANTHER" id="PTHR33164">
    <property type="entry name" value="TRANSCRIPTIONAL REGULATOR, MARR FAMILY"/>
    <property type="match status" value="1"/>
</dbReference>
<dbReference type="PROSITE" id="PS50995">
    <property type="entry name" value="HTH_MARR_2"/>
    <property type="match status" value="1"/>
</dbReference>
<dbReference type="InterPro" id="IPR000835">
    <property type="entry name" value="HTH_MarR-typ"/>
</dbReference>
<dbReference type="SMART" id="SM00347">
    <property type="entry name" value="HTH_MARR"/>
    <property type="match status" value="1"/>
</dbReference>
<evidence type="ECO:0000313" key="3">
    <source>
        <dbReference type="EMBL" id="UUF08976.1"/>
    </source>
</evidence>
<name>A0A9Q9CP60_9FIRM</name>
<keyword evidence="4" id="KW-1185">Reference proteome</keyword>
<dbReference type="Proteomes" id="UP001058072">
    <property type="component" value="Chromosome"/>
</dbReference>
<sequence>MRNEQLISDLVDMFFEAKKIVEYLPTLPGTLRKSHLQVLQMIEKLKVTQEEVKVTDISKRLKISSPNITKLVNELQEMNMVTKCPSLKDKRIVQVDLTERGKETLTHYVMNYHQHLDQLIEKVGAERCQLTIETMKEISKEMKQASIKFGEE</sequence>
<proteinExistence type="predicted"/>
<evidence type="ECO:0000259" key="1">
    <source>
        <dbReference type="PROSITE" id="PS50995"/>
    </source>
</evidence>
<dbReference type="EMBL" id="CP071250">
    <property type="protein sequence ID" value="UUF08976.1"/>
    <property type="molecule type" value="Genomic_DNA"/>
</dbReference>
<dbReference type="InterPro" id="IPR036388">
    <property type="entry name" value="WH-like_DNA-bd_sf"/>
</dbReference>
<dbReference type="AlphaFoldDB" id="A0A9Q9CP60"/>
<dbReference type="RefSeq" id="WP_055241850.1">
    <property type="nucleotide sequence ID" value="NZ_CP071249.1"/>
</dbReference>
<evidence type="ECO:0000313" key="5">
    <source>
        <dbReference type="Proteomes" id="UP001058072"/>
    </source>
</evidence>
<feature type="domain" description="HTH marR-type" evidence="1">
    <location>
        <begin position="3"/>
        <end position="144"/>
    </location>
</feature>
<dbReference type="PANTHER" id="PTHR33164:SF101">
    <property type="entry name" value="TRANSCRIPTIONAL REPRESSOR MPRA"/>
    <property type="match status" value="1"/>
</dbReference>
<dbReference type="Gene3D" id="1.10.10.10">
    <property type="entry name" value="Winged helix-like DNA-binding domain superfamily/Winged helix DNA-binding domain"/>
    <property type="match status" value="1"/>
</dbReference>
<reference evidence="3 4" key="1">
    <citation type="submission" date="2021-03" db="EMBL/GenBank/DDBJ databases">
        <title>Comparative Genomics and Metabolomics in the genus Turicibacter.</title>
        <authorList>
            <person name="Maki J."/>
            <person name="Looft T."/>
        </authorList>
    </citation>
    <scope>NUCLEOTIDE SEQUENCE</scope>
    <source>
        <strain evidence="3">ISU324</strain>
        <strain evidence="2 4">MMM721</strain>
    </source>
</reference>
<dbReference type="EMBL" id="CP071249">
    <property type="protein sequence ID" value="UUF05570.1"/>
    <property type="molecule type" value="Genomic_DNA"/>
</dbReference>
<dbReference type="GO" id="GO:0006950">
    <property type="term" value="P:response to stress"/>
    <property type="evidence" value="ECO:0007669"/>
    <property type="project" value="TreeGrafter"/>
</dbReference>
<protein>
    <submittedName>
        <fullName evidence="3">MarR family transcriptional regulator</fullName>
    </submittedName>
</protein>
<accession>A0A9Q9CP60</accession>